<sequence length="151" mass="17070">MNTLKQGDKVPDFSVNNQDGETVSLSDYKGKKLIVFFYPKASTPGCTAEACNLTDNYKLLQDKGYEILGVSADSEKRQSNFKNKYNFPFPLLADENKDVINAFGVWGLKKFMGREYDGIHRKTFLIDENGVVEHVIDKVKTKDHAAQILEL</sequence>
<evidence type="ECO:0000256" key="1">
    <source>
        <dbReference type="ARBA" id="ARBA00003330"/>
    </source>
</evidence>
<dbReference type="GO" id="GO:0045454">
    <property type="term" value="P:cell redox homeostasis"/>
    <property type="evidence" value="ECO:0007669"/>
    <property type="project" value="TreeGrafter"/>
</dbReference>
<evidence type="ECO:0000256" key="13">
    <source>
        <dbReference type="ARBA" id="ARBA00049091"/>
    </source>
</evidence>
<comment type="similarity">
    <text evidence="2">Belongs to the glutathione peroxidase family.</text>
</comment>
<keyword evidence="6" id="KW-0049">Antioxidant</keyword>
<evidence type="ECO:0000313" key="16">
    <source>
        <dbReference type="EMBL" id="SEA31165.1"/>
    </source>
</evidence>
<evidence type="ECO:0000256" key="14">
    <source>
        <dbReference type="PIRSR" id="PIRSR000239-1"/>
    </source>
</evidence>
<evidence type="ECO:0000256" key="12">
    <source>
        <dbReference type="ARBA" id="ARBA00042639"/>
    </source>
</evidence>
<keyword evidence="5" id="KW-0575">Peroxidase</keyword>
<dbReference type="EMBL" id="FNQK01000010">
    <property type="protein sequence ID" value="SEA31165.1"/>
    <property type="molecule type" value="Genomic_DNA"/>
</dbReference>
<dbReference type="STRING" id="283786.SAMN04487990_11014"/>
<dbReference type="Proteomes" id="UP000198846">
    <property type="component" value="Unassembled WGS sequence"/>
</dbReference>
<evidence type="ECO:0000256" key="6">
    <source>
        <dbReference type="ARBA" id="ARBA00022862"/>
    </source>
</evidence>
<dbReference type="PIRSF" id="PIRSF000239">
    <property type="entry name" value="AHPC"/>
    <property type="match status" value="1"/>
</dbReference>
<dbReference type="InterPro" id="IPR013766">
    <property type="entry name" value="Thioredoxin_domain"/>
</dbReference>
<dbReference type="InterPro" id="IPR050924">
    <property type="entry name" value="Peroxiredoxin_BCP/PrxQ"/>
</dbReference>
<evidence type="ECO:0000256" key="4">
    <source>
        <dbReference type="ARBA" id="ARBA00013017"/>
    </source>
</evidence>
<evidence type="ECO:0000256" key="8">
    <source>
        <dbReference type="ARBA" id="ARBA00023157"/>
    </source>
</evidence>
<dbReference type="SUPFAM" id="SSF52833">
    <property type="entry name" value="Thioredoxin-like"/>
    <property type="match status" value="1"/>
</dbReference>
<dbReference type="NCBIfam" id="NF006960">
    <property type="entry name" value="PRK09437.1"/>
    <property type="match status" value="1"/>
</dbReference>
<dbReference type="InterPro" id="IPR036249">
    <property type="entry name" value="Thioredoxin-like_sf"/>
</dbReference>
<dbReference type="FunFam" id="3.40.30.10:FF:000007">
    <property type="entry name" value="Thioredoxin-dependent thiol peroxidase"/>
    <property type="match status" value="1"/>
</dbReference>
<gene>
    <name evidence="16" type="ORF">SAMN04487990_11014</name>
</gene>
<dbReference type="PROSITE" id="PS51352">
    <property type="entry name" value="THIOREDOXIN_2"/>
    <property type="match status" value="1"/>
</dbReference>
<comment type="similarity">
    <text evidence="11">Belongs to the peroxiredoxin family. BCP/PrxQ subfamily.</text>
</comment>
<protein>
    <recommendedName>
        <fullName evidence="4">thioredoxin-dependent peroxiredoxin</fullName>
        <ecNumber evidence="4">1.11.1.24</ecNumber>
    </recommendedName>
    <alternativeName>
        <fullName evidence="10">Thioredoxin peroxidase</fullName>
    </alternativeName>
    <alternativeName>
        <fullName evidence="12">Thioredoxin-dependent peroxiredoxin Bcp</fullName>
    </alternativeName>
</protein>
<name>A0A1H4A5B1_BIZPA</name>
<dbReference type="PANTHER" id="PTHR42801:SF4">
    <property type="entry name" value="AHPC_TSA FAMILY PROTEIN"/>
    <property type="match status" value="1"/>
</dbReference>
<dbReference type="InterPro" id="IPR000889">
    <property type="entry name" value="Glutathione_peroxidase"/>
</dbReference>
<feature type="domain" description="Thioredoxin" evidence="15">
    <location>
        <begin position="4"/>
        <end position="151"/>
    </location>
</feature>
<dbReference type="GO" id="GO:0005737">
    <property type="term" value="C:cytoplasm"/>
    <property type="evidence" value="ECO:0007669"/>
    <property type="project" value="TreeGrafter"/>
</dbReference>
<dbReference type="Gene3D" id="3.40.30.10">
    <property type="entry name" value="Glutaredoxin"/>
    <property type="match status" value="1"/>
</dbReference>
<dbReference type="GO" id="GO:0008379">
    <property type="term" value="F:thioredoxin peroxidase activity"/>
    <property type="evidence" value="ECO:0007669"/>
    <property type="project" value="TreeGrafter"/>
</dbReference>
<proteinExistence type="inferred from homology"/>
<evidence type="ECO:0000256" key="3">
    <source>
        <dbReference type="ARBA" id="ARBA00011245"/>
    </source>
</evidence>
<dbReference type="InterPro" id="IPR024706">
    <property type="entry name" value="Peroxiredoxin_AhpC-typ"/>
</dbReference>
<dbReference type="Pfam" id="PF00578">
    <property type="entry name" value="AhpC-TSA"/>
    <property type="match status" value="1"/>
</dbReference>
<evidence type="ECO:0000313" key="17">
    <source>
        <dbReference type="Proteomes" id="UP000198846"/>
    </source>
</evidence>
<dbReference type="OrthoDB" id="9812811at2"/>
<evidence type="ECO:0000256" key="11">
    <source>
        <dbReference type="ARBA" id="ARBA00038489"/>
    </source>
</evidence>
<dbReference type="AlphaFoldDB" id="A0A1H4A5B1"/>
<keyword evidence="8" id="KW-1015">Disulfide bond</keyword>
<accession>A0A1H4A5B1</accession>
<keyword evidence="7" id="KW-0560">Oxidoreductase</keyword>
<comment type="subunit">
    <text evidence="3">Monomer.</text>
</comment>
<evidence type="ECO:0000256" key="2">
    <source>
        <dbReference type="ARBA" id="ARBA00006926"/>
    </source>
</evidence>
<dbReference type="InterPro" id="IPR000866">
    <property type="entry name" value="AhpC/TSA"/>
</dbReference>
<dbReference type="CDD" id="cd03017">
    <property type="entry name" value="PRX_BCP"/>
    <property type="match status" value="1"/>
</dbReference>
<evidence type="ECO:0000259" key="15">
    <source>
        <dbReference type="PROSITE" id="PS51352"/>
    </source>
</evidence>
<comment type="function">
    <text evidence="1">Thiol-specific peroxidase that catalyzes the reduction of hydrogen peroxide and organic hydroperoxides to water and alcohols, respectively. Plays a role in cell protection against oxidative stress by detoxifying peroxides and as sensor of hydrogen peroxide-mediated signaling events.</text>
</comment>
<dbReference type="PANTHER" id="PTHR42801">
    <property type="entry name" value="THIOREDOXIN-DEPENDENT PEROXIDE REDUCTASE"/>
    <property type="match status" value="1"/>
</dbReference>
<evidence type="ECO:0000256" key="10">
    <source>
        <dbReference type="ARBA" id="ARBA00032824"/>
    </source>
</evidence>
<evidence type="ECO:0000256" key="7">
    <source>
        <dbReference type="ARBA" id="ARBA00023002"/>
    </source>
</evidence>
<evidence type="ECO:0000256" key="9">
    <source>
        <dbReference type="ARBA" id="ARBA00023284"/>
    </source>
</evidence>
<keyword evidence="9" id="KW-0676">Redox-active center</keyword>
<dbReference type="RefSeq" id="WP_092134073.1">
    <property type="nucleotide sequence ID" value="NZ_FNQK01000010.1"/>
</dbReference>
<comment type="catalytic activity">
    <reaction evidence="13">
        <text>a hydroperoxide + [thioredoxin]-dithiol = an alcohol + [thioredoxin]-disulfide + H2O</text>
        <dbReference type="Rhea" id="RHEA:62620"/>
        <dbReference type="Rhea" id="RHEA-COMP:10698"/>
        <dbReference type="Rhea" id="RHEA-COMP:10700"/>
        <dbReference type="ChEBI" id="CHEBI:15377"/>
        <dbReference type="ChEBI" id="CHEBI:29950"/>
        <dbReference type="ChEBI" id="CHEBI:30879"/>
        <dbReference type="ChEBI" id="CHEBI:35924"/>
        <dbReference type="ChEBI" id="CHEBI:50058"/>
        <dbReference type="EC" id="1.11.1.24"/>
    </reaction>
</comment>
<feature type="active site" description="Cysteine sulfenic acid (-SOH) intermediate; for peroxidase activity" evidence="14">
    <location>
        <position position="46"/>
    </location>
</feature>
<dbReference type="PROSITE" id="PS51355">
    <property type="entry name" value="GLUTATHIONE_PEROXID_3"/>
    <property type="match status" value="1"/>
</dbReference>
<organism evidence="16 17">
    <name type="scientific">Bizionia paragorgiae</name>
    <dbReference type="NCBI Taxonomy" id="283786"/>
    <lineage>
        <taxon>Bacteria</taxon>
        <taxon>Pseudomonadati</taxon>
        <taxon>Bacteroidota</taxon>
        <taxon>Flavobacteriia</taxon>
        <taxon>Flavobacteriales</taxon>
        <taxon>Flavobacteriaceae</taxon>
        <taxon>Bizionia</taxon>
    </lineage>
</organism>
<dbReference type="EC" id="1.11.1.24" evidence="4"/>
<dbReference type="GO" id="GO:0034599">
    <property type="term" value="P:cellular response to oxidative stress"/>
    <property type="evidence" value="ECO:0007669"/>
    <property type="project" value="TreeGrafter"/>
</dbReference>
<keyword evidence="17" id="KW-1185">Reference proteome</keyword>
<evidence type="ECO:0000256" key="5">
    <source>
        <dbReference type="ARBA" id="ARBA00022559"/>
    </source>
</evidence>
<reference evidence="16 17" key="1">
    <citation type="submission" date="2016-10" db="EMBL/GenBank/DDBJ databases">
        <authorList>
            <person name="de Groot N.N."/>
        </authorList>
    </citation>
    <scope>NUCLEOTIDE SEQUENCE [LARGE SCALE GENOMIC DNA]</scope>
    <source>
        <strain evidence="16 17">DSM 23842</strain>
    </source>
</reference>